<comment type="caution">
    <text evidence="1">The sequence shown here is derived from an EMBL/GenBank/DDBJ whole genome shotgun (WGS) entry which is preliminary data.</text>
</comment>
<organism evidence="1 2">
    <name type="scientific">Quillaja saponaria</name>
    <name type="common">Soap bark tree</name>
    <dbReference type="NCBI Taxonomy" id="32244"/>
    <lineage>
        <taxon>Eukaryota</taxon>
        <taxon>Viridiplantae</taxon>
        <taxon>Streptophyta</taxon>
        <taxon>Embryophyta</taxon>
        <taxon>Tracheophyta</taxon>
        <taxon>Spermatophyta</taxon>
        <taxon>Magnoliopsida</taxon>
        <taxon>eudicotyledons</taxon>
        <taxon>Gunneridae</taxon>
        <taxon>Pentapetalae</taxon>
        <taxon>rosids</taxon>
        <taxon>fabids</taxon>
        <taxon>Fabales</taxon>
        <taxon>Quillajaceae</taxon>
        <taxon>Quillaja</taxon>
    </lineage>
</organism>
<gene>
    <name evidence="1" type="ORF">O6P43_023732</name>
</gene>
<evidence type="ECO:0000313" key="1">
    <source>
        <dbReference type="EMBL" id="KAJ7957424.1"/>
    </source>
</evidence>
<sequence>MRVALIVWVGTETSQARLRLLVHFLLLPSKTHDSHHKSIEAEKYLVGVLFWSSREDLKNGLYREFDDKIIFQNLNLEIKR</sequence>
<dbReference type="EMBL" id="JARAOO010000009">
    <property type="protein sequence ID" value="KAJ7957424.1"/>
    <property type="molecule type" value="Genomic_DNA"/>
</dbReference>
<keyword evidence="2" id="KW-1185">Reference proteome</keyword>
<evidence type="ECO:0000313" key="2">
    <source>
        <dbReference type="Proteomes" id="UP001163823"/>
    </source>
</evidence>
<dbReference type="KEGG" id="qsa:O6P43_023732"/>
<name>A0AAD7LFX4_QUISA</name>
<accession>A0AAD7LFX4</accession>
<reference evidence="1" key="1">
    <citation type="journal article" date="2023" name="Science">
        <title>Elucidation of the pathway for biosynthesis of saponin adjuvants from the soapbark tree.</title>
        <authorList>
            <person name="Reed J."/>
            <person name="Orme A."/>
            <person name="El-Demerdash A."/>
            <person name="Owen C."/>
            <person name="Martin L.B.B."/>
            <person name="Misra R.C."/>
            <person name="Kikuchi S."/>
            <person name="Rejzek M."/>
            <person name="Martin A.C."/>
            <person name="Harkess A."/>
            <person name="Leebens-Mack J."/>
            <person name="Louveau T."/>
            <person name="Stephenson M.J."/>
            <person name="Osbourn A."/>
        </authorList>
    </citation>
    <scope>NUCLEOTIDE SEQUENCE</scope>
    <source>
        <strain evidence="1">S10</strain>
    </source>
</reference>
<proteinExistence type="predicted"/>
<dbReference type="AlphaFoldDB" id="A0AAD7LFX4"/>
<dbReference type="Proteomes" id="UP001163823">
    <property type="component" value="Chromosome 9"/>
</dbReference>
<protein>
    <submittedName>
        <fullName evidence="1">Uncharacterized protein</fullName>
    </submittedName>
</protein>